<name>A0ABQ6CWW0_9HYPH</name>
<dbReference type="SUPFAM" id="SSF51338">
    <property type="entry name" value="Composite domain of metallo-dependent hydrolases"/>
    <property type="match status" value="1"/>
</dbReference>
<evidence type="ECO:0000256" key="2">
    <source>
        <dbReference type="ARBA" id="ARBA00022723"/>
    </source>
</evidence>
<protein>
    <submittedName>
        <fullName evidence="7">N-acetylglucosamine-6-phosphate deacetylase</fullName>
    </submittedName>
</protein>
<dbReference type="Proteomes" id="UP001156882">
    <property type="component" value="Unassembled WGS sequence"/>
</dbReference>
<organism evidence="7 8">
    <name type="scientific">Labrys miyagiensis</name>
    <dbReference type="NCBI Taxonomy" id="346912"/>
    <lineage>
        <taxon>Bacteria</taxon>
        <taxon>Pseudomonadati</taxon>
        <taxon>Pseudomonadota</taxon>
        <taxon>Alphaproteobacteria</taxon>
        <taxon>Hyphomicrobiales</taxon>
        <taxon>Xanthobacteraceae</taxon>
        <taxon>Labrys</taxon>
    </lineage>
</organism>
<keyword evidence="2" id="KW-0479">Metal-binding</keyword>
<comment type="similarity">
    <text evidence="1 5">Belongs to the metallo-dependent hydrolases superfamily. NagA family.</text>
</comment>
<dbReference type="SUPFAM" id="SSF51556">
    <property type="entry name" value="Metallo-dependent hydrolases"/>
    <property type="match status" value="1"/>
</dbReference>
<dbReference type="Pfam" id="PF22643">
    <property type="entry name" value="NagA_N"/>
    <property type="match status" value="1"/>
</dbReference>
<dbReference type="PIRSF" id="PIRSF038994">
    <property type="entry name" value="NagA"/>
    <property type="match status" value="1"/>
</dbReference>
<dbReference type="InterPro" id="IPR032466">
    <property type="entry name" value="Metal_Hydrolase"/>
</dbReference>
<evidence type="ECO:0000259" key="6">
    <source>
        <dbReference type="Pfam" id="PF01979"/>
    </source>
</evidence>
<reference evidence="8" key="1">
    <citation type="journal article" date="2019" name="Int. J. Syst. Evol. Microbiol.">
        <title>The Global Catalogue of Microorganisms (GCM) 10K type strain sequencing project: providing services to taxonomists for standard genome sequencing and annotation.</title>
        <authorList>
            <consortium name="The Broad Institute Genomics Platform"/>
            <consortium name="The Broad Institute Genome Sequencing Center for Infectious Disease"/>
            <person name="Wu L."/>
            <person name="Ma J."/>
        </authorList>
    </citation>
    <scope>NUCLEOTIDE SEQUENCE [LARGE SCALE GENOMIC DNA]</scope>
    <source>
        <strain evidence="8">NBRC 101365</strain>
    </source>
</reference>
<evidence type="ECO:0000256" key="1">
    <source>
        <dbReference type="ARBA" id="ARBA00010716"/>
    </source>
</evidence>
<accession>A0ABQ6CWW0</accession>
<evidence type="ECO:0000256" key="5">
    <source>
        <dbReference type="PIRNR" id="PIRNR038994"/>
    </source>
</evidence>
<dbReference type="Gene3D" id="3.20.20.140">
    <property type="entry name" value="Metal-dependent hydrolases"/>
    <property type="match status" value="1"/>
</dbReference>
<evidence type="ECO:0000313" key="7">
    <source>
        <dbReference type="EMBL" id="GLS22767.1"/>
    </source>
</evidence>
<evidence type="ECO:0000256" key="4">
    <source>
        <dbReference type="ARBA" id="ARBA00023277"/>
    </source>
</evidence>
<dbReference type="NCBIfam" id="TIGR00221">
    <property type="entry name" value="nagA"/>
    <property type="match status" value="1"/>
</dbReference>
<dbReference type="PANTHER" id="PTHR11113:SF14">
    <property type="entry name" value="N-ACETYLGLUCOSAMINE-6-PHOSPHATE DEACETYLASE"/>
    <property type="match status" value="1"/>
</dbReference>
<dbReference type="InterPro" id="IPR011059">
    <property type="entry name" value="Metal-dep_hydrolase_composite"/>
</dbReference>
<feature type="domain" description="Amidohydrolase-related" evidence="6">
    <location>
        <begin position="53"/>
        <end position="365"/>
    </location>
</feature>
<dbReference type="InterPro" id="IPR003764">
    <property type="entry name" value="GlcNAc_6-P_deAcase"/>
</dbReference>
<dbReference type="EMBL" id="BSPC01000066">
    <property type="protein sequence ID" value="GLS22767.1"/>
    <property type="molecule type" value="Genomic_DNA"/>
</dbReference>
<dbReference type="CDD" id="cd00854">
    <property type="entry name" value="NagA"/>
    <property type="match status" value="1"/>
</dbReference>
<keyword evidence="3 5" id="KW-0378">Hydrolase</keyword>
<dbReference type="Gene3D" id="2.30.40.10">
    <property type="entry name" value="Urease, subunit C, domain 1"/>
    <property type="match status" value="1"/>
</dbReference>
<keyword evidence="4 5" id="KW-0119">Carbohydrate metabolism</keyword>
<sequence length="382" mass="40210">MSLEALIAPRLFNGETFLDHHALLIERETIAAVVPRSDVPSHAAVTTLPSGLVAPGFIDAQVNGGGGRLFNETPDVDTLGAIAAAHRKHGSTALLPTYITDKPEGMKLAIEAAKAAITEGVPGIAGIHLEGPYLSVARKGAHDPALIRPLTEEDVDLILGCGIETILLTVAPENAPNRLIRRLAEGGVIVSLGHTDADYDTAMAAADAGATGITHLFNAMSPLQNREPGVTGAALDHGGLWAGIIADGHHVHRGTLSLALRAKRAPGRLFLVSDAMPTAGDPKDVFYLNGRKVTRRNGALTLDNGTLAGSDLTMDHAVRYSVDHLGIDLGEVLRMASLYPAQFLKLDRHRGRLAPGFRADLVHLDEALATRGLWIAGSKLVG</sequence>
<evidence type="ECO:0000313" key="8">
    <source>
        <dbReference type="Proteomes" id="UP001156882"/>
    </source>
</evidence>
<keyword evidence="8" id="KW-1185">Reference proteome</keyword>
<evidence type="ECO:0000256" key="3">
    <source>
        <dbReference type="ARBA" id="ARBA00022801"/>
    </source>
</evidence>
<gene>
    <name evidence="7" type="ORF">GCM10007874_57870</name>
</gene>
<dbReference type="Pfam" id="PF01979">
    <property type="entry name" value="Amidohydro_1"/>
    <property type="match status" value="1"/>
</dbReference>
<comment type="caution">
    <text evidence="7">The sequence shown here is derived from an EMBL/GenBank/DDBJ whole genome shotgun (WGS) entry which is preliminary data.</text>
</comment>
<proteinExistence type="inferred from homology"/>
<dbReference type="PANTHER" id="PTHR11113">
    <property type="entry name" value="N-ACETYLGLUCOSAMINE-6-PHOSPHATE DEACETYLASE"/>
    <property type="match status" value="1"/>
</dbReference>
<dbReference type="InterPro" id="IPR006680">
    <property type="entry name" value="Amidohydro-rel"/>
</dbReference>